<dbReference type="InterPro" id="IPR041562">
    <property type="entry name" value="MCM_lid"/>
</dbReference>
<evidence type="ECO:0000256" key="14">
    <source>
        <dbReference type="ARBA" id="ARBA00023242"/>
    </source>
</evidence>
<dbReference type="Pfam" id="PF17207">
    <property type="entry name" value="MCM_OB"/>
    <property type="match status" value="1"/>
</dbReference>
<gene>
    <name evidence="18" type="ORF">PBIL07802_LOCUS10651</name>
</gene>
<dbReference type="CDD" id="cd17753">
    <property type="entry name" value="MCM2"/>
    <property type="match status" value="1"/>
</dbReference>
<feature type="region of interest" description="Disordered" evidence="16">
    <location>
        <begin position="1"/>
        <end position="95"/>
    </location>
</feature>
<evidence type="ECO:0000256" key="9">
    <source>
        <dbReference type="ARBA" id="ARBA00022801"/>
    </source>
</evidence>
<evidence type="ECO:0000256" key="10">
    <source>
        <dbReference type="ARBA" id="ARBA00022806"/>
    </source>
</evidence>
<evidence type="ECO:0000256" key="11">
    <source>
        <dbReference type="ARBA" id="ARBA00022833"/>
    </source>
</evidence>
<evidence type="ECO:0000256" key="1">
    <source>
        <dbReference type="ARBA" id="ARBA00004123"/>
    </source>
</evidence>
<dbReference type="Gene3D" id="3.30.1640.10">
    <property type="entry name" value="mini-chromosome maintenance (MCM) complex, chain A, domain 1"/>
    <property type="match status" value="1"/>
</dbReference>
<evidence type="ECO:0000259" key="17">
    <source>
        <dbReference type="PROSITE" id="PS50051"/>
    </source>
</evidence>
<dbReference type="FunFam" id="3.40.50.300:FF:000138">
    <property type="entry name" value="DNA helicase"/>
    <property type="match status" value="1"/>
</dbReference>
<evidence type="ECO:0000256" key="13">
    <source>
        <dbReference type="ARBA" id="ARBA00023125"/>
    </source>
</evidence>
<comment type="similarity">
    <text evidence="2">Belongs to the MCM family.</text>
</comment>
<evidence type="ECO:0000313" key="18">
    <source>
        <dbReference type="EMBL" id="CAE0248455.1"/>
    </source>
</evidence>
<evidence type="ECO:0000256" key="8">
    <source>
        <dbReference type="ARBA" id="ARBA00022771"/>
    </source>
</evidence>
<evidence type="ECO:0000256" key="7">
    <source>
        <dbReference type="ARBA" id="ARBA00022741"/>
    </source>
</evidence>
<dbReference type="Pfam" id="PF00493">
    <property type="entry name" value="MCM"/>
    <property type="match status" value="1"/>
</dbReference>
<dbReference type="SUPFAM" id="SSF50249">
    <property type="entry name" value="Nucleic acid-binding proteins"/>
    <property type="match status" value="1"/>
</dbReference>
<evidence type="ECO:0000256" key="5">
    <source>
        <dbReference type="ARBA" id="ARBA00022705"/>
    </source>
</evidence>
<accession>A0A7S3D6T3</accession>
<keyword evidence="15" id="KW-0131">Cell cycle</keyword>
<evidence type="ECO:0000256" key="4">
    <source>
        <dbReference type="ARBA" id="ARBA00018925"/>
    </source>
</evidence>
<evidence type="ECO:0000256" key="6">
    <source>
        <dbReference type="ARBA" id="ARBA00022723"/>
    </source>
</evidence>
<dbReference type="Gene3D" id="2.40.50.140">
    <property type="entry name" value="Nucleic acid-binding proteins"/>
    <property type="match status" value="1"/>
</dbReference>
<dbReference type="GO" id="GO:0003697">
    <property type="term" value="F:single-stranded DNA binding"/>
    <property type="evidence" value="ECO:0007669"/>
    <property type="project" value="TreeGrafter"/>
</dbReference>
<dbReference type="GO" id="GO:1902975">
    <property type="term" value="P:mitotic DNA replication initiation"/>
    <property type="evidence" value="ECO:0007669"/>
    <property type="project" value="TreeGrafter"/>
</dbReference>
<proteinExistence type="inferred from homology"/>
<dbReference type="InterPro" id="IPR027417">
    <property type="entry name" value="P-loop_NTPase"/>
</dbReference>
<dbReference type="GO" id="GO:0043138">
    <property type="term" value="F:3'-5' DNA helicase activity"/>
    <property type="evidence" value="ECO:0007669"/>
    <property type="project" value="TreeGrafter"/>
</dbReference>
<dbReference type="EC" id="3.6.4.12" evidence="3"/>
<dbReference type="AlphaFoldDB" id="A0A7S3D6T3"/>
<dbReference type="InterPro" id="IPR001208">
    <property type="entry name" value="MCM_dom"/>
</dbReference>
<dbReference type="PROSITE" id="PS50051">
    <property type="entry name" value="MCM_2"/>
    <property type="match status" value="1"/>
</dbReference>
<dbReference type="GO" id="GO:0016787">
    <property type="term" value="F:hydrolase activity"/>
    <property type="evidence" value="ECO:0007669"/>
    <property type="project" value="UniProtKB-KW"/>
</dbReference>
<dbReference type="PANTHER" id="PTHR11630:SF44">
    <property type="entry name" value="DNA REPLICATION LICENSING FACTOR MCM2"/>
    <property type="match status" value="1"/>
</dbReference>
<evidence type="ECO:0000256" key="16">
    <source>
        <dbReference type="SAM" id="MobiDB-lite"/>
    </source>
</evidence>
<dbReference type="GO" id="GO:0017116">
    <property type="term" value="F:single-stranded DNA helicase activity"/>
    <property type="evidence" value="ECO:0007669"/>
    <property type="project" value="TreeGrafter"/>
</dbReference>
<dbReference type="Gene3D" id="2.20.28.10">
    <property type="match status" value="1"/>
</dbReference>
<evidence type="ECO:0000256" key="3">
    <source>
        <dbReference type="ARBA" id="ARBA00012551"/>
    </source>
</evidence>
<evidence type="ECO:0000256" key="2">
    <source>
        <dbReference type="ARBA" id="ARBA00008010"/>
    </source>
</evidence>
<dbReference type="Gene3D" id="3.40.50.300">
    <property type="entry name" value="P-loop containing nucleotide triphosphate hydrolases"/>
    <property type="match status" value="1"/>
</dbReference>
<dbReference type="Pfam" id="PF14551">
    <property type="entry name" value="MCM_N"/>
    <property type="match status" value="1"/>
</dbReference>
<keyword evidence="13" id="KW-0238">DNA-binding</keyword>
<keyword evidence="7" id="KW-0547">Nucleotide-binding</keyword>
<dbReference type="PRINTS" id="PR01658">
    <property type="entry name" value="MCMPROTEIN2"/>
</dbReference>
<dbReference type="InterPro" id="IPR008045">
    <property type="entry name" value="MCM2"/>
</dbReference>
<dbReference type="PANTHER" id="PTHR11630">
    <property type="entry name" value="DNA REPLICATION LICENSING FACTOR MCM FAMILY MEMBER"/>
    <property type="match status" value="1"/>
</dbReference>
<feature type="compositionally biased region" description="Basic and acidic residues" evidence="16">
    <location>
        <begin position="67"/>
        <end position="77"/>
    </location>
</feature>
<reference evidence="18" key="1">
    <citation type="submission" date="2021-01" db="EMBL/GenBank/DDBJ databases">
        <authorList>
            <person name="Corre E."/>
            <person name="Pelletier E."/>
            <person name="Niang G."/>
            <person name="Scheremetjew M."/>
            <person name="Finn R."/>
            <person name="Kale V."/>
            <person name="Holt S."/>
            <person name="Cochrane G."/>
            <person name="Meng A."/>
            <person name="Brown T."/>
            <person name="Cohen L."/>
        </authorList>
    </citation>
    <scope>NUCLEOTIDE SEQUENCE</scope>
    <source>
        <strain evidence="18">NIES-2562</strain>
    </source>
</reference>
<dbReference type="EMBL" id="HBIB01016370">
    <property type="protein sequence ID" value="CAE0248455.1"/>
    <property type="molecule type" value="Transcribed_RNA"/>
</dbReference>
<keyword evidence="14" id="KW-0539">Nucleus</keyword>
<feature type="compositionally biased region" description="Basic and acidic residues" evidence="16">
    <location>
        <begin position="10"/>
        <end position="19"/>
    </location>
</feature>
<feature type="domain" description="MCM C-terminal AAA(+) ATPase" evidence="17">
    <location>
        <begin position="403"/>
        <end position="609"/>
    </location>
</feature>
<keyword evidence="9" id="KW-0378">Hydrolase</keyword>
<dbReference type="PRINTS" id="PR01657">
    <property type="entry name" value="MCMFAMILY"/>
</dbReference>
<dbReference type="InterPro" id="IPR031327">
    <property type="entry name" value="MCM"/>
</dbReference>
<dbReference type="InterPro" id="IPR059098">
    <property type="entry name" value="WHD_MCM2"/>
</dbReference>
<keyword evidence="10" id="KW-0347">Helicase</keyword>
<dbReference type="GO" id="GO:0005634">
    <property type="term" value="C:nucleus"/>
    <property type="evidence" value="ECO:0007669"/>
    <property type="project" value="UniProtKB-SubCell"/>
</dbReference>
<dbReference type="GO" id="GO:0005524">
    <property type="term" value="F:ATP binding"/>
    <property type="evidence" value="ECO:0007669"/>
    <property type="project" value="UniProtKB-KW"/>
</dbReference>
<keyword evidence="6" id="KW-0479">Metal-binding</keyword>
<dbReference type="SMART" id="SM00350">
    <property type="entry name" value="MCM"/>
    <property type="match status" value="1"/>
</dbReference>
<dbReference type="Pfam" id="PF17855">
    <property type="entry name" value="MCM_lid"/>
    <property type="match status" value="1"/>
</dbReference>
<feature type="compositionally biased region" description="Basic and acidic residues" evidence="16">
    <location>
        <begin position="29"/>
        <end position="51"/>
    </location>
</feature>
<dbReference type="InterPro" id="IPR033762">
    <property type="entry name" value="MCM_OB"/>
</dbReference>
<dbReference type="GO" id="GO:0008270">
    <property type="term" value="F:zinc ion binding"/>
    <property type="evidence" value="ECO:0007669"/>
    <property type="project" value="UniProtKB-KW"/>
</dbReference>
<dbReference type="GO" id="GO:0042555">
    <property type="term" value="C:MCM complex"/>
    <property type="evidence" value="ECO:0007669"/>
    <property type="project" value="InterPro"/>
</dbReference>
<dbReference type="InterPro" id="IPR018525">
    <property type="entry name" value="MCM_CS"/>
</dbReference>
<name>A0A7S3D6T3_9EUKA</name>
<dbReference type="InterPro" id="IPR012340">
    <property type="entry name" value="NA-bd_OB-fold"/>
</dbReference>
<keyword evidence="8" id="KW-0863">Zinc-finger</keyword>
<dbReference type="Pfam" id="PF23669">
    <property type="entry name" value="WHD_MCM2"/>
    <property type="match status" value="1"/>
</dbReference>
<sequence>MGRDYQAIPELDRYDTRDIDEAEYEDMDAEQRAAAEKDLAKRDRRETRTGDARLPQALVDASEDDSDRPSKRARGDDPVLESDVQPLEKDLGELPPGVPIQEAVLEEQLRSRISRQFAQFLRFFSTERGRPDPNDPERELPGRPYYRGVIETMCKANKQSLEVSYAHLSRGAPIMAIWLADAPRPILEIFEEVAWKVVTHYFPNYESVHPHIYVRFTDLPIADKLRDLRHEHLNLFIRVSGVVVRRTGVFPQLKKVHYTCTQCASVIGPYIQSTFQDVKVSSCPECNGKGPFSLNQELTVYGNYQRLTLQESPGTVPPGRLPRQRDVILLGDLIDSAAPGEEIEVIGIYLHNYDIASGAGGFPVFSTSIEANHVLKKADKFSTYNLTTEERTEIQKLSKDPRLADRIFATVAPSIFGHEDIKTSLALSMFGGQEKNVEGRHRIRGDINVLLLGDPGVAKSQFLKYVEKTAPRAVFTTGKGASAVGLTASVRKDPVTREWTLEGGALVLADRGVCLIDEFDKMNDADRTSIHEAMEQQSISISKAGIVTTLQARCAVMAAANPIRGRYDPMRTFFENVDLTEPILSRFDILCVVKDTVDPAVDESLARFVVGSHMRSHPSSQDNTSVFDPPGAQIGFKDVDPIDQELFKKYIVYARQHVRPQLADVNDDKLTRLYAELRKESRKGGGISIAVRHIESIIRLAESHARMHLRESVEEYDVDMAIRITLQSFINSQKQSVMKQMERTFQKYLNFRKSDEDVLSSILLSLTRDSQRYNAALRKQGVSEEETSSIEVISLFRSLAYSKPKQIDCSEFELKAREKQVFDVHKFYEDSPLFESQYTYDRSRNVILKN</sequence>
<keyword evidence="5" id="KW-0235">DNA replication</keyword>
<comment type="subcellular location">
    <subcellularLocation>
        <location evidence="1">Nucleus</location>
    </subcellularLocation>
</comment>
<evidence type="ECO:0000256" key="12">
    <source>
        <dbReference type="ARBA" id="ARBA00022840"/>
    </source>
</evidence>
<dbReference type="PROSITE" id="PS00847">
    <property type="entry name" value="MCM_1"/>
    <property type="match status" value="1"/>
</dbReference>
<dbReference type="InterPro" id="IPR027925">
    <property type="entry name" value="MCM_N"/>
</dbReference>
<keyword evidence="12" id="KW-0067">ATP-binding</keyword>
<dbReference type="GO" id="GO:0000727">
    <property type="term" value="P:double-strand break repair via break-induced replication"/>
    <property type="evidence" value="ECO:0007669"/>
    <property type="project" value="TreeGrafter"/>
</dbReference>
<protein>
    <recommendedName>
        <fullName evidence="4">DNA replication licensing factor MCM2</fullName>
        <ecNumber evidence="3">3.6.4.12</ecNumber>
    </recommendedName>
</protein>
<organism evidence="18">
    <name type="scientific">Palpitomonas bilix</name>
    <dbReference type="NCBI Taxonomy" id="652834"/>
    <lineage>
        <taxon>Eukaryota</taxon>
        <taxon>Eukaryota incertae sedis</taxon>
    </lineage>
</organism>
<keyword evidence="11" id="KW-0862">Zinc</keyword>
<dbReference type="Pfam" id="PF12619">
    <property type="entry name" value="MCM2_N"/>
    <property type="match status" value="1"/>
</dbReference>
<evidence type="ECO:0000256" key="15">
    <source>
        <dbReference type="ARBA" id="ARBA00023306"/>
    </source>
</evidence>
<dbReference type="SUPFAM" id="SSF52540">
    <property type="entry name" value="P-loop containing nucleoside triphosphate hydrolases"/>
    <property type="match status" value="1"/>
</dbReference>